<dbReference type="InterPro" id="IPR002893">
    <property type="entry name" value="Znf_MYND"/>
</dbReference>
<accession>M3A982</accession>
<protein>
    <recommendedName>
        <fullName evidence="5">MYND-type domain-containing protein</fullName>
    </recommendedName>
</protein>
<dbReference type="AlphaFoldDB" id="M3A982"/>
<dbReference type="GeneID" id="19336243"/>
<dbReference type="PROSITE" id="PS50865">
    <property type="entry name" value="ZF_MYND_2"/>
    <property type="match status" value="1"/>
</dbReference>
<evidence type="ECO:0000259" key="5">
    <source>
        <dbReference type="PROSITE" id="PS50865"/>
    </source>
</evidence>
<dbReference type="eggNOG" id="ENOG502QWK5">
    <property type="taxonomic scope" value="Eukaryota"/>
</dbReference>
<dbReference type="GO" id="GO:0008270">
    <property type="term" value="F:zinc ion binding"/>
    <property type="evidence" value="ECO:0007669"/>
    <property type="project" value="UniProtKB-KW"/>
</dbReference>
<dbReference type="Gene3D" id="6.10.140.2220">
    <property type="match status" value="1"/>
</dbReference>
<evidence type="ECO:0000256" key="1">
    <source>
        <dbReference type="ARBA" id="ARBA00022723"/>
    </source>
</evidence>
<evidence type="ECO:0000256" key="2">
    <source>
        <dbReference type="ARBA" id="ARBA00022771"/>
    </source>
</evidence>
<dbReference type="KEGG" id="pfj:MYCFIDRAFT_204223"/>
<evidence type="ECO:0000313" key="7">
    <source>
        <dbReference type="Proteomes" id="UP000016932"/>
    </source>
</evidence>
<sequence>MMEDLVREFNSLPRPQTTPTGLPNHWVFRTRHVPLQPPGDLLIAVHPPSTFALHAGPAQILNLPSLPDKATAIVSLLLDAFIKGSRDPTGRQEAPAFAPWTWATDDQELAEAIQLKLRDHGVQEALCNVGLLQLGDASQCHHCRKTFSTSPKRCSACGKAYYCNRDCQKADWKRHKKPDCLANRSDSNSSASAAQAREVVDAHTYFNTVAHTIPEAQALARTLNLVLPSSLSPAQRQGTRAENMAMLFGPSWQESIQRDRDEIRLEVLLNPPRGSPSYAISAQLDAGGPTWSPRPATPQERARLDEVREMQAMIRQRVGSHQCMCNVPDDIQLKLSYMRPSSSLPHRPY</sequence>
<gene>
    <name evidence="6" type="ORF">MYCFIDRAFT_204223</name>
</gene>
<name>M3A982_PSEFD</name>
<dbReference type="EMBL" id="KB446560">
    <property type="protein sequence ID" value="EME81186.1"/>
    <property type="molecule type" value="Genomic_DNA"/>
</dbReference>
<dbReference type="VEuPathDB" id="FungiDB:MYCFIDRAFT_204223"/>
<dbReference type="STRING" id="383855.M3A982"/>
<keyword evidence="2 4" id="KW-0863">Zinc-finger</keyword>
<keyword evidence="1" id="KW-0479">Metal-binding</keyword>
<keyword evidence="7" id="KW-1185">Reference proteome</keyword>
<reference evidence="6 7" key="1">
    <citation type="journal article" date="2012" name="PLoS Pathog.">
        <title>Diverse lifestyles and strategies of plant pathogenesis encoded in the genomes of eighteen Dothideomycetes fungi.</title>
        <authorList>
            <person name="Ohm R.A."/>
            <person name="Feau N."/>
            <person name="Henrissat B."/>
            <person name="Schoch C.L."/>
            <person name="Horwitz B.A."/>
            <person name="Barry K.W."/>
            <person name="Condon B.J."/>
            <person name="Copeland A.C."/>
            <person name="Dhillon B."/>
            <person name="Glaser F."/>
            <person name="Hesse C.N."/>
            <person name="Kosti I."/>
            <person name="LaButti K."/>
            <person name="Lindquist E.A."/>
            <person name="Lucas S."/>
            <person name="Salamov A.A."/>
            <person name="Bradshaw R.E."/>
            <person name="Ciuffetti L."/>
            <person name="Hamelin R.C."/>
            <person name="Kema G.H.J."/>
            <person name="Lawrence C."/>
            <person name="Scott J.A."/>
            <person name="Spatafora J.W."/>
            <person name="Turgeon B.G."/>
            <person name="de Wit P.J.G.M."/>
            <person name="Zhong S."/>
            <person name="Goodwin S.B."/>
            <person name="Grigoriev I.V."/>
        </authorList>
    </citation>
    <scope>NUCLEOTIDE SEQUENCE [LARGE SCALE GENOMIC DNA]</scope>
    <source>
        <strain evidence="6 7">CIRAD86</strain>
    </source>
</reference>
<organism evidence="6 7">
    <name type="scientific">Pseudocercospora fijiensis (strain CIRAD86)</name>
    <name type="common">Black leaf streak disease fungus</name>
    <name type="synonym">Mycosphaerella fijiensis</name>
    <dbReference type="NCBI Taxonomy" id="383855"/>
    <lineage>
        <taxon>Eukaryota</taxon>
        <taxon>Fungi</taxon>
        <taxon>Dikarya</taxon>
        <taxon>Ascomycota</taxon>
        <taxon>Pezizomycotina</taxon>
        <taxon>Dothideomycetes</taxon>
        <taxon>Dothideomycetidae</taxon>
        <taxon>Mycosphaerellales</taxon>
        <taxon>Mycosphaerellaceae</taxon>
        <taxon>Pseudocercospora</taxon>
    </lineage>
</organism>
<dbReference type="PROSITE" id="PS01360">
    <property type="entry name" value="ZF_MYND_1"/>
    <property type="match status" value="1"/>
</dbReference>
<evidence type="ECO:0000256" key="4">
    <source>
        <dbReference type="PROSITE-ProRule" id="PRU00134"/>
    </source>
</evidence>
<keyword evidence="3" id="KW-0862">Zinc</keyword>
<proteinExistence type="predicted"/>
<feature type="domain" description="MYND-type" evidence="5">
    <location>
        <begin position="140"/>
        <end position="180"/>
    </location>
</feature>
<dbReference type="RefSeq" id="XP_007928442.1">
    <property type="nucleotide sequence ID" value="XM_007930251.1"/>
</dbReference>
<dbReference type="OrthoDB" id="3644463at2759"/>
<evidence type="ECO:0000256" key="3">
    <source>
        <dbReference type="ARBA" id="ARBA00022833"/>
    </source>
</evidence>
<evidence type="ECO:0000313" key="6">
    <source>
        <dbReference type="EMBL" id="EME81186.1"/>
    </source>
</evidence>
<dbReference type="Pfam" id="PF01753">
    <property type="entry name" value="zf-MYND"/>
    <property type="match status" value="1"/>
</dbReference>
<dbReference type="HOGENOM" id="CLU_052683_0_0_1"/>
<dbReference type="SUPFAM" id="SSF144232">
    <property type="entry name" value="HIT/MYND zinc finger-like"/>
    <property type="match status" value="1"/>
</dbReference>
<dbReference type="Proteomes" id="UP000016932">
    <property type="component" value="Unassembled WGS sequence"/>
</dbReference>